<dbReference type="Pfam" id="PF07584">
    <property type="entry name" value="BatA"/>
    <property type="match status" value="1"/>
</dbReference>
<feature type="transmembrane region" description="Helical" evidence="5">
    <location>
        <begin position="6"/>
        <end position="26"/>
    </location>
</feature>
<dbReference type="SMART" id="SM00327">
    <property type="entry name" value="VWA"/>
    <property type="match status" value="1"/>
</dbReference>
<evidence type="ECO:0000256" key="4">
    <source>
        <dbReference type="ARBA" id="ARBA00023136"/>
    </source>
</evidence>
<dbReference type="PANTHER" id="PTHR22550">
    <property type="entry name" value="SPORE GERMINATION PROTEIN"/>
    <property type="match status" value="1"/>
</dbReference>
<dbReference type="AlphaFoldDB" id="A0A381QM38"/>
<dbReference type="InterPro" id="IPR036465">
    <property type="entry name" value="vWFA_dom_sf"/>
</dbReference>
<accession>A0A381QM38</accession>
<gene>
    <name evidence="7" type="ORF">METZ01_LOCUS33245</name>
</gene>
<feature type="transmembrane region" description="Helical" evidence="5">
    <location>
        <begin position="296"/>
        <end position="314"/>
    </location>
</feature>
<evidence type="ECO:0000313" key="7">
    <source>
        <dbReference type="EMBL" id="SUZ80391.1"/>
    </source>
</evidence>
<dbReference type="PANTHER" id="PTHR22550:SF5">
    <property type="entry name" value="LEUCINE ZIPPER PROTEIN 4"/>
    <property type="match status" value="1"/>
</dbReference>
<name>A0A381QM38_9ZZZZ</name>
<dbReference type="Gene3D" id="3.40.50.410">
    <property type="entry name" value="von Willebrand factor, type A domain"/>
    <property type="match status" value="1"/>
</dbReference>
<evidence type="ECO:0000256" key="5">
    <source>
        <dbReference type="SAM" id="Phobius"/>
    </source>
</evidence>
<evidence type="ECO:0000256" key="2">
    <source>
        <dbReference type="ARBA" id="ARBA00022692"/>
    </source>
</evidence>
<keyword evidence="1" id="KW-1003">Cell membrane</keyword>
<dbReference type="InterPro" id="IPR050768">
    <property type="entry name" value="UPF0353/GerABKA_families"/>
</dbReference>
<dbReference type="SUPFAM" id="SSF53300">
    <property type="entry name" value="vWA-like"/>
    <property type="match status" value="1"/>
</dbReference>
<proteinExistence type="predicted"/>
<dbReference type="PROSITE" id="PS50234">
    <property type="entry name" value="VWFA"/>
    <property type="match status" value="1"/>
</dbReference>
<dbReference type="Pfam" id="PF00092">
    <property type="entry name" value="VWA"/>
    <property type="match status" value="1"/>
</dbReference>
<organism evidence="7">
    <name type="scientific">marine metagenome</name>
    <dbReference type="NCBI Taxonomy" id="408172"/>
    <lineage>
        <taxon>unclassified sequences</taxon>
        <taxon>metagenomes</taxon>
        <taxon>ecological metagenomes</taxon>
    </lineage>
</organism>
<reference evidence="7" key="1">
    <citation type="submission" date="2018-05" db="EMBL/GenBank/DDBJ databases">
        <authorList>
            <person name="Lanie J.A."/>
            <person name="Ng W.-L."/>
            <person name="Kazmierczak K.M."/>
            <person name="Andrzejewski T.M."/>
            <person name="Davidsen T.M."/>
            <person name="Wayne K.J."/>
            <person name="Tettelin H."/>
            <person name="Glass J.I."/>
            <person name="Rusch D."/>
            <person name="Podicherti R."/>
            <person name="Tsui H.-C.T."/>
            <person name="Winkler M.E."/>
        </authorList>
    </citation>
    <scope>NUCLEOTIDE SEQUENCE</scope>
</reference>
<sequence>MIQFAHPWFLLLAVIIPVLIWWYRLYGKNQEGTLRLSSIDLLQGRFIRQGKRRVRILSSIQIGVLLLIVLALARPRLVDTLEETTVKVVDIVMVVDISSSMLAEDFKPNRLEAVKKTAAKFIEKRPGDRIGLLVFAGETFIQCPLTVDAQVLKTLLAEVTVAEKDYDGTAIGMAIANATNRLRSSKAKSKVMVLLSDGSNNAGELDPLTAADLAAEFDIRIYTIGAGTNQSVTYIPNRGYIRNEIDEKTLQAIAEETHGRYFRATDEETLEDIYEEINQLERTEIEVREYTRYEELYGWFLIPALIFSFGFEILERSVFRRKT</sequence>
<evidence type="ECO:0000256" key="1">
    <source>
        <dbReference type="ARBA" id="ARBA00022475"/>
    </source>
</evidence>
<evidence type="ECO:0000256" key="3">
    <source>
        <dbReference type="ARBA" id="ARBA00022989"/>
    </source>
</evidence>
<feature type="domain" description="VWFA" evidence="6">
    <location>
        <begin position="90"/>
        <end position="277"/>
    </location>
</feature>
<keyword evidence="2 5" id="KW-0812">Transmembrane</keyword>
<dbReference type="EMBL" id="UINC01001426">
    <property type="protein sequence ID" value="SUZ80391.1"/>
    <property type="molecule type" value="Genomic_DNA"/>
</dbReference>
<dbReference type="InterPro" id="IPR002035">
    <property type="entry name" value="VWF_A"/>
</dbReference>
<evidence type="ECO:0000259" key="6">
    <source>
        <dbReference type="PROSITE" id="PS50234"/>
    </source>
</evidence>
<protein>
    <recommendedName>
        <fullName evidence="6">VWFA domain-containing protein</fullName>
    </recommendedName>
</protein>
<keyword evidence="4 5" id="KW-0472">Membrane</keyword>
<feature type="transmembrane region" description="Helical" evidence="5">
    <location>
        <begin position="54"/>
        <end position="73"/>
    </location>
</feature>
<keyword evidence="3 5" id="KW-1133">Transmembrane helix</keyword>
<dbReference type="InterPro" id="IPR033881">
    <property type="entry name" value="vWA_BatA_type"/>
</dbReference>
<dbReference type="CDD" id="cd01467">
    <property type="entry name" value="vWA_BatA_type"/>
    <property type="match status" value="1"/>
</dbReference>
<dbReference type="InterPro" id="IPR024163">
    <property type="entry name" value="Aerotolerance_reg_N"/>
</dbReference>